<sequence>MAKAVMVAMAVMNGAYPDPSGGATHYYANTLSRAPVWAAKAKLTLKPVRHVFFKDVLWAALLCGSPLGQSGSSMKPMPLQEWQSSRSSKRSQQLEHCLKIENCSRSHSAT</sequence>
<protein>
    <submittedName>
        <fullName evidence="2">Cell wall hydrolase</fullName>
    </submittedName>
</protein>
<evidence type="ECO:0000256" key="1">
    <source>
        <dbReference type="SAM" id="MobiDB-lite"/>
    </source>
</evidence>
<evidence type="ECO:0000313" key="2">
    <source>
        <dbReference type="EMBL" id="UXZ98977.1"/>
    </source>
</evidence>
<gene>
    <name evidence="2" type="ORF">K3169_14435</name>
</gene>
<keyword evidence="2" id="KW-0378">Hydrolase</keyword>
<name>A0ABY6FM60_9PSED</name>
<dbReference type="EMBL" id="CP081201">
    <property type="protein sequence ID" value="UXZ98977.1"/>
    <property type="molecule type" value="Genomic_DNA"/>
</dbReference>
<reference evidence="2" key="1">
    <citation type="submission" date="2021-08" db="EMBL/GenBank/DDBJ databases">
        <title>Complete genome sequence of Pseudomonas phytophila.</title>
        <authorList>
            <person name="Weir B.S."/>
            <person name="Templeton M.D."/>
            <person name="Arshed S."/>
            <person name="Andersen M.T."/>
            <person name="Jayaraman J."/>
        </authorList>
    </citation>
    <scope>NUCLEOTIDE SEQUENCE</scope>
    <source>
        <strain evidence="2">ICMP 23753</strain>
    </source>
</reference>
<evidence type="ECO:0000313" key="3">
    <source>
        <dbReference type="Proteomes" id="UP001063228"/>
    </source>
</evidence>
<organism evidence="2 3">
    <name type="scientific">Pseudomonas phytophila</name>
    <dbReference type="NCBI Taxonomy" id="2867264"/>
    <lineage>
        <taxon>Bacteria</taxon>
        <taxon>Pseudomonadati</taxon>
        <taxon>Pseudomonadota</taxon>
        <taxon>Gammaproteobacteria</taxon>
        <taxon>Pseudomonadales</taxon>
        <taxon>Pseudomonadaceae</taxon>
        <taxon>Pseudomonas</taxon>
    </lineage>
</organism>
<accession>A0ABY6FM60</accession>
<dbReference type="GO" id="GO:0016787">
    <property type="term" value="F:hydrolase activity"/>
    <property type="evidence" value="ECO:0007669"/>
    <property type="project" value="UniProtKB-KW"/>
</dbReference>
<keyword evidence="3" id="KW-1185">Reference proteome</keyword>
<proteinExistence type="predicted"/>
<dbReference type="Proteomes" id="UP001063228">
    <property type="component" value="Chromosome"/>
</dbReference>
<feature type="region of interest" description="Disordered" evidence="1">
    <location>
        <begin position="68"/>
        <end position="93"/>
    </location>
</feature>